<proteinExistence type="predicted"/>
<dbReference type="AlphaFoldDB" id="L8PS93"/>
<evidence type="ECO:0000313" key="1">
    <source>
        <dbReference type="EMBL" id="ELS58883.1"/>
    </source>
</evidence>
<accession>L8PS93</accession>
<gene>
    <name evidence="1" type="ORF">STVIR_0136</name>
</gene>
<sequence length="152" mass="16499">MVALSAAARQGALTTVETALNTVADDLTVRSPFRRSVEGTLRTLRTYAGQVEALSLPDRAAMVAEAFSRRQEVHLVRLRLLGTCLRMLDAEIDAGNPAPAIRSQRSRLAGILDRWTTEAETGTAGLRLQVRTPVAVQLGAILLAARARRRAR</sequence>
<protein>
    <submittedName>
        <fullName evidence="1">Uncharacterized protein</fullName>
    </submittedName>
</protein>
<dbReference type="Proteomes" id="UP000011205">
    <property type="component" value="Unassembled WGS sequence"/>
</dbReference>
<evidence type="ECO:0000313" key="2">
    <source>
        <dbReference type="Proteomes" id="UP000011205"/>
    </source>
</evidence>
<reference evidence="1 2" key="1">
    <citation type="journal article" date="2013" name="Genome Announc.">
        <title>Draft Genome Sequence of Streptomyces viridochromogenes Strain Tu57, Producer of Avilamycin.</title>
        <authorList>
            <person name="Gruning B.A."/>
            <person name="Erxleben A."/>
            <person name="Hahnlein A."/>
            <person name="Gunther S."/>
        </authorList>
    </citation>
    <scope>NUCLEOTIDE SEQUENCE [LARGE SCALE GENOMIC DNA]</scope>
    <source>
        <strain evidence="1 2">Tue57</strain>
    </source>
</reference>
<dbReference type="EMBL" id="AMLP01000007">
    <property type="protein sequence ID" value="ELS58883.1"/>
    <property type="molecule type" value="Genomic_DNA"/>
</dbReference>
<organism evidence="1 2">
    <name type="scientific">Streptomyces viridochromogenes Tue57</name>
    <dbReference type="NCBI Taxonomy" id="1160705"/>
    <lineage>
        <taxon>Bacteria</taxon>
        <taxon>Bacillati</taxon>
        <taxon>Actinomycetota</taxon>
        <taxon>Actinomycetes</taxon>
        <taxon>Kitasatosporales</taxon>
        <taxon>Streptomycetaceae</taxon>
        <taxon>Streptomyces</taxon>
    </lineage>
</organism>
<name>L8PS93_STRVR</name>
<comment type="caution">
    <text evidence="1">The sequence shown here is derived from an EMBL/GenBank/DDBJ whole genome shotgun (WGS) entry which is preliminary data.</text>
</comment>
<dbReference type="PATRIC" id="fig|1160705.3.peg.134"/>